<comment type="subcellular location">
    <subcellularLocation>
        <location evidence="1">Secreted</location>
    </subcellularLocation>
</comment>
<dbReference type="AlphaFoldDB" id="A0A8C4Z954"/>
<keyword evidence="6" id="KW-1185">Reference proteome</keyword>
<dbReference type="GO" id="GO:0005615">
    <property type="term" value="C:extracellular space"/>
    <property type="evidence" value="ECO:0007669"/>
    <property type="project" value="InterPro"/>
</dbReference>
<dbReference type="Pfam" id="PF05782">
    <property type="entry name" value="ECM1"/>
    <property type="match status" value="2"/>
</dbReference>
<dbReference type="GO" id="GO:0007165">
    <property type="term" value="P:signal transduction"/>
    <property type="evidence" value="ECO:0007669"/>
    <property type="project" value="InterPro"/>
</dbReference>
<reference evidence="5" key="2">
    <citation type="submission" date="2025-09" db="UniProtKB">
        <authorList>
            <consortium name="Ensembl"/>
        </authorList>
    </citation>
    <scope>IDENTIFICATION</scope>
</reference>
<dbReference type="InterPro" id="IPR020858">
    <property type="entry name" value="Serum_albumin-like"/>
</dbReference>
<dbReference type="GeneTree" id="ENSGT00390000006215"/>
<dbReference type="SUPFAM" id="SSF48552">
    <property type="entry name" value="Serum albumin-like"/>
    <property type="match status" value="2"/>
</dbReference>
<evidence type="ECO:0000256" key="4">
    <source>
        <dbReference type="SAM" id="SignalP"/>
    </source>
</evidence>
<dbReference type="Ensembl" id="ENSGMOT00000008813.2">
    <property type="protein sequence ID" value="ENSGMOP00000008572.2"/>
    <property type="gene ID" value="ENSGMOG00000008008.2"/>
</dbReference>
<feature type="signal peptide" evidence="4">
    <location>
        <begin position="1"/>
        <end position="22"/>
    </location>
</feature>
<keyword evidence="3" id="KW-0677">Repeat</keyword>
<dbReference type="InterPro" id="IPR008605">
    <property type="entry name" value="ECM1"/>
</dbReference>
<evidence type="ECO:0000313" key="6">
    <source>
        <dbReference type="Proteomes" id="UP000694546"/>
    </source>
</evidence>
<sequence>MDWSWTLVCACAGLFWIGRASGGKRASFVYLIDFKFLTGNVSLARTLIDFNDHKFLQNIPLAGPPAFGPRSFGMPPPSLNYPVVFPPGRPMPNNLQAICLHGDHRPRYPDTYFPASGFGQLKRRALAVNLAESLFSECCAADQTRGQNLTLCCVKQAWKQMVATFCEMDTSVKDRVYSCCKEQGSAQLKCFQEDAPNASYLPTEELPVSPIPVESSFSFSPDTCLSNAPLRCTEAVPLSISFPPARPMADDIKSVCIHHKLRPFYDLRCLPRRGYGWLVRQTKAVNRLERGFKQCCKRKQEVLECADGKWREEMDRFCREDKERKMKYHCCEMEEGQERYECFHSSSPSAGYNVDLSTYTPTLQNASLGQICETHKLIKKKLLAGLPIQNFVKQCCHLSSNQRTSCIQQKVSICSTRKAPFVAKCCITSVDSTKCISKILMNAISKQIKIDQRTKKCPLS</sequence>
<dbReference type="GO" id="GO:0030500">
    <property type="term" value="P:regulation of bone mineralization"/>
    <property type="evidence" value="ECO:0007669"/>
    <property type="project" value="TreeGrafter"/>
</dbReference>
<proteinExistence type="predicted"/>
<evidence type="ECO:0000256" key="1">
    <source>
        <dbReference type="ARBA" id="ARBA00004613"/>
    </source>
</evidence>
<feature type="chain" id="PRO_5034538825" evidence="4">
    <location>
        <begin position="23"/>
        <end position="460"/>
    </location>
</feature>
<evidence type="ECO:0000256" key="3">
    <source>
        <dbReference type="ARBA" id="ARBA00022737"/>
    </source>
</evidence>
<evidence type="ECO:0000256" key="2">
    <source>
        <dbReference type="ARBA" id="ARBA00022525"/>
    </source>
</evidence>
<name>A0A8C4Z954_GADMO</name>
<dbReference type="OMA" id="CCRCRSH"/>
<keyword evidence="4" id="KW-0732">Signal</keyword>
<evidence type="ECO:0000313" key="5">
    <source>
        <dbReference type="Ensembl" id="ENSGMOP00000008572.2"/>
    </source>
</evidence>
<protein>
    <submittedName>
        <fullName evidence="5">Extracellular matrix protein 1b</fullName>
    </submittedName>
</protein>
<dbReference type="PANTHER" id="PTHR16776:SF3">
    <property type="entry name" value="EXTRACELLULAR MATRIX PROTEIN 1"/>
    <property type="match status" value="1"/>
</dbReference>
<dbReference type="PANTHER" id="PTHR16776">
    <property type="entry name" value="EXTRACELLULAR MATRIX PROTEIN 1"/>
    <property type="match status" value="1"/>
</dbReference>
<keyword evidence="2" id="KW-0964">Secreted</keyword>
<dbReference type="Gene3D" id="1.10.246.10">
    <property type="match status" value="2"/>
</dbReference>
<reference evidence="5" key="1">
    <citation type="submission" date="2025-08" db="UniProtKB">
        <authorList>
            <consortium name="Ensembl"/>
        </authorList>
    </citation>
    <scope>IDENTIFICATION</scope>
</reference>
<accession>A0A8C4Z954</accession>
<dbReference type="Proteomes" id="UP000694546">
    <property type="component" value="Chromosome 11"/>
</dbReference>
<organism evidence="5 6">
    <name type="scientific">Gadus morhua</name>
    <name type="common">Atlantic cod</name>
    <dbReference type="NCBI Taxonomy" id="8049"/>
    <lineage>
        <taxon>Eukaryota</taxon>
        <taxon>Metazoa</taxon>
        <taxon>Chordata</taxon>
        <taxon>Craniata</taxon>
        <taxon>Vertebrata</taxon>
        <taxon>Euteleostomi</taxon>
        <taxon>Actinopterygii</taxon>
        <taxon>Neopterygii</taxon>
        <taxon>Teleostei</taxon>
        <taxon>Neoteleostei</taxon>
        <taxon>Acanthomorphata</taxon>
        <taxon>Zeiogadaria</taxon>
        <taxon>Gadariae</taxon>
        <taxon>Gadiformes</taxon>
        <taxon>Gadoidei</taxon>
        <taxon>Gadidae</taxon>
        <taxon>Gadus</taxon>
    </lineage>
</organism>